<proteinExistence type="predicted"/>
<dbReference type="EMBL" id="NMPZ01000004">
    <property type="protein sequence ID" value="OXL44786.1"/>
    <property type="molecule type" value="Genomic_DNA"/>
</dbReference>
<dbReference type="Proteomes" id="UP000215155">
    <property type="component" value="Unassembled WGS sequence"/>
</dbReference>
<protein>
    <submittedName>
        <fullName evidence="1">Uncharacterized protein</fullName>
    </submittedName>
</protein>
<gene>
    <name evidence="1" type="ORF">CFT61_03690</name>
</gene>
<reference evidence="1 2" key="1">
    <citation type="submission" date="2017-07" db="EMBL/GenBank/DDBJ databases">
        <title>Draft genome sequence of Prevotella copri isolated from the gut of healthy adult Indian.</title>
        <authorList>
            <person name="Das B."/>
            <person name="Bag S."/>
            <person name="Ghosh T.S."/>
        </authorList>
    </citation>
    <scope>NUCLEOTIDE SEQUENCE [LARGE SCALE GENOMIC DNA]</scope>
    <source>
        <strain evidence="1 2">Indica</strain>
    </source>
</reference>
<evidence type="ECO:0000313" key="2">
    <source>
        <dbReference type="Proteomes" id="UP000215155"/>
    </source>
</evidence>
<name>A0AA91TKV7_9BACT</name>
<comment type="caution">
    <text evidence="1">The sequence shown here is derived from an EMBL/GenBank/DDBJ whole genome shotgun (WGS) entry which is preliminary data.</text>
</comment>
<accession>A0AA91TKV7</accession>
<sequence length="183" mass="21038">MRFFRWLKSLLNTDITPKKQQEVSNTIINRRTMARKTVISKVVEENAQDGVIEFPQNRTLYVDQFTDAAPNTDEDREGFKAKSMKEVFEHFQPSKEGVTLSTEEGGAVYEDFQFKQMKDFEDEQLIAQSELLSGKKSKIDAYNSVIRQLEKNKTLRNALKNDAAHEDLKNALKSLLAELEDAD</sequence>
<organism evidence="1 2">
    <name type="scientific">Segatella copri</name>
    <dbReference type="NCBI Taxonomy" id="165179"/>
    <lineage>
        <taxon>Bacteria</taxon>
        <taxon>Pseudomonadati</taxon>
        <taxon>Bacteroidota</taxon>
        <taxon>Bacteroidia</taxon>
        <taxon>Bacteroidales</taxon>
        <taxon>Prevotellaceae</taxon>
        <taxon>Segatella</taxon>
    </lineage>
</organism>
<evidence type="ECO:0000313" key="1">
    <source>
        <dbReference type="EMBL" id="OXL44786.1"/>
    </source>
</evidence>
<dbReference type="AlphaFoldDB" id="A0AA91TKV7"/>